<evidence type="ECO:0000313" key="2">
    <source>
        <dbReference type="Proteomes" id="UP000199663"/>
    </source>
</evidence>
<evidence type="ECO:0000313" key="1">
    <source>
        <dbReference type="EMBL" id="SDZ45982.1"/>
    </source>
</evidence>
<gene>
    <name evidence="1" type="ORF">SAMN05444412_115104</name>
</gene>
<dbReference type="EMBL" id="FNQC01000015">
    <property type="protein sequence ID" value="SDZ45982.1"/>
    <property type="molecule type" value="Genomic_DNA"/>
</dbReference>
<sequence>MEYAIGFQIGLKLKENQPIGRIIPDTNRMTSKVINIQLIFCQLQY</sequence>
<accession>A0A1H3T6V1</accession>
<keyword evidence="2" id="KW-1185">Reference proteome</keyword>
<organism evidence="1 2">
    <name type="scientific">Rhodonellum ikkaensis</name>
    <dbReference type="NCBI Taxonomy" id="336829"/>
    <lineage>
        <taxon>Bacteria</taxon>
        <taxon>Pseudomonadati</taxon>
        <taxon>Bacteroidota</taxon>
        <taxon>Cytophagia</taxon>
        <taxon>Cytophagales</taxon>
        <taxon>Cytophagaceae</taxon>
        <taxon>Rhodonellum</taxon>
    </lineage>
</organism>
<proteinExistence type="predicted"/>
<protein>
    <submittedName>
        <fullName evidence="1">Uncharacterized protein</fullName>
    </submittedName>
</protein>
<dbReference type="Proteomes" id="UP000199663">
    <property type="component" value="Unassembled WGS sequence"/>
</dbReference>
<comment type="caution">
    <text evidence="1">The sequence shown here is derived from an EMBL/GenBank/DDBJ whole genome shotgun (WGS) entry which is preliminary data.</text>
</comment>
<name>A0A1H3T6V1_9BACT</name>
<reference evidence="1 2" key="1">
    <citation type="submission" date="2016-10" db="EMBL/GenBank/DDBJ databases">
        <authorList>
            <person name="Varghese N."/>
            <person name="Submissions S."/>
        </authorList>
    </citation>
    <scope>NUCLEOTIDE SEQUENCE [LARGE SCALE GENOMIC DNA]</scope>
    <source>
        <strain evidence="1 2">DSM 17997</strain>
    </source>
</reference>